<accession>A0AA95HD82</accession>
<dbReference type="KEGG" id="tput:QJT81_20315"/>
<proteinExistence type="predicted"/>
<sequence length="218" mass="24055">MVDSCKLLDNATRTVCFPEGKSHIDARLIPLAAGEIDIDASAARLTGAQTRIQVIWSVFHLLLAVVGGMMGGVILSVRYYWRQKQHHSPPTLRLMPIFVGAIGGVSIYFLLLGLVPMEISIPTWLKTYQSSLVIALLGGSGLAVITLLSGLSDSMENKLIEPMLSKIREKRCAALVDKLNRLYEQYDVETHVEERIRMERIIAETEASITKLQGGSHV</sequence>
<feature type="transmembrane region" description="Helical" evidence="1">
    <location>
        <begin position="131"/>
        <end position="151"/>
    </location>
</feature>
<dbReference type="AlphaFoldDB" id="A0AA95HD82"/>
<evidence type="ECO:0000313" key="2">
    <source>
        <dbReference type="EMBL" id="WGZ94105.1"/>
    </source>
</evidence>
<reference evidence="2" key="2">
    <citation type="submission" date="2023-04" db="EMBL/GenBank/DDBJ databases">
        <authorList>
            <person name="Beletskiy A.V."/>
            <person name="Mardanov A.V."/>
            <person name="Ravin N.V."/>
        </authorList>
    </citation>
    <scope>NUCLEOTIDE SEQUENCE</scope>
    <source>
        <strain evidence="2">GKL-02</strain>
    </source>
</reference>
<organism evidence="2">
    <name type="scientific">Candidatus Thiothrix putei</name>
    <dbReference type="NCBI Taxonomy" id="3080811"/>
    <lineage>
        <taxon>Bacteria</taxon>
        <taxon>Pseudomonadati</taxon>
        <taxon>Pseudomonadota</taxon>
        <taxon>Gammaproteobacteria</taxon>
        <taxon>Thiotrichales</taxon>
        <taxon>Thiotrichaceae</taxon>
        <taxon>Thiothrix</taxon>
    </lineage>
</organism>
<name>A0AA95HD82_9GAMM</name>
<keyword evidence="1" id="KW-0472">Membrane</keyword>
<gene>
    <name evidence="2" type="ORF">QJT81_20315</name>
</gene>
<protein>
    <submittedName>
        <fullName evidence="2">Uncharacterized protein</fullName>
    </submittedName>
</protein>
<evidence type="ECO:0000256" key="1">
    <source>
        <dbReference type="SAM" id="Phobius"/>
    </source>
</evidence>
<keyword evidence="1" id="KW-1133">Transmembrane helix</keyword>
<feature type="transmembrane region" description="Helical" evidence="1">
    <location>
        <begin position="92"/>
        <end position="111"/>
    </location>
</feature>
<reference evidence="2" key="1">
    <citation type="journal article" date="2023" name="Int. J. Mol. Sci.">
        <title>Metagenomics Revealed a New Genus 'Candidatus Thiocaldithrix dubininis' gen. nov., sp. nov. and a New Species 'Candidatus Thiothrix putei' sp. nov. in the Family Thiotrichaceae, Some Members of Which Have Traits of Both Na+- and H+-Motive Energetics.</title>
        <authorList>
            <person name="Ravin N.V."/>
            <person name="Muntyan M.S."/>
            <person name="Smolyakov D.D."/>
            <person name="Rudenko T.S."/>
            <person name="Beletsky A.V."/>
            <person name="Mardanov A.V."/>
            <person name="Grabovich M.Y."/>
        </authorList>
    </citation>
    <scope>NUCLEOTIDE SEQUENCE</scope>
    <source>
        <strain evidence="2">GKL-02</strain>
    </source>
</reference>
<dbReference type="Proteomes" id="UP001301326">
    <property type="component" value="Chromosome"/>
</dbReference>
<dbReference type="EMBL" id="CP124756">
    <property type="protein sequence ID" value="WGZ94105.1"/>
    <property type="molecule type" value="Genomic_DNA"/>
</dbReference>
<feature type="transmembrane region" description="Helical" evidence="1">
    <location>
        <begin position="54"/>
        <end position="80"/>
    </location>
</feature>
<keyword evidence="1" id="KW-0812">Transmembrane</keyword>